<dbReference type="GO" id="GO:0000166">
    <property type="term" value="F:nucleotide binding"/>
    <property type="evidence" value="ECO:0007669"/>
    <property type="project" value="InterPro"/>
</dbReference>
<name>A0A7J5TV09_9BACT</name>
<dbReference type="Gene3D" id="3.30.360.10">
    <property type="entry name" value="Dihydrodipicolinate Reductase, domain 2"/>
    <property type="match status" value="1"/>
</dbReference>
<dbReference type="AlphaFoldDB" id="A0A7J5TV09"/>
<dbReference type="PANTHER" id="PTHR43818:SF10">
    <property type="entry name" value="NADH-DEPENDENT DEHYDROGENASE-RELATED"/>
    <property type="match status" value="1"/>
</dbReference>
<dbReference type="SUPFAM" id="SSF51735">
    <property type="entry name" value="NAD(P)-binding Rossmann-fold domains"/>
    <property type="match status" value="1"/>
</dbReference>
<feature type="domain" description="Gfo/Idh/MocA-like oxidoreductase bacterial type C-terminal" evidence="2">
    <location>
        <begin position="215"/>
        <end position="264"/>
    </location>
</feature>
<feature type="domain" description="Gfo/Idh/MocA-like oxidoreductase N-terminal" evidence="1">
    <location>
        <begin position="48"/>
        <end position="168"/>
    </location>
</feature>
<dbReference type="EMBL" id="WELI01000010">
    <property type="protein sequence ID" value="KAB7727599.1"/>
    <property type="molecule type" value="Genomic_DNA"/>
</dbReference>
<dbReference type="Gene3D" id="3.40.50.720">
    <property type="entry name" value="NAD(P)-binding Rossmann-like Domain"/>
    <property type="match status" value="1"/>
</dbReference>
<dbReference type="Pfam" id="PF19051">
    <property type="entry name" value="GFO_IDH_MocA_C2"/>
    <property type="match status" value="1"/>
</dbReference>
<keyword evidence="4" id="KW-1185">Reference proteome</keyword>
<dbReference type="InterPro" id="IPR036291">
    <property type="entry name" value="NAD(P)-bd_dom_sf"/>
</dbReference>
<protein>
    <submittedName>
        <fullName evidence="3">Gfo/Idh/MocA family oxidoreductase</fullName>
    </submittedName>
</protein>
<organism evidence="3 4">
    <name type="scientific">Rudanella paleaurantiibacter</name>
    <dbReference type="NCBI Taxonomy" id="2614655"/>
    <lineage>
        <taxon>Bacteria</taxon>
        <taxon>Pseudomonadati</taxon>
        <taxon>Bacteroidota</taxon>
        <taxon>Cytophagia</taxon>
        <taxon>Cytophagales</taxon>
        <taxon>Cytophagaceae</taxon>
        <taxon>Rudanella</taxon>
    </lineage>
</organism>
<accession>A0A7J5TV09</accession>
<dbReference type="Proteomes" id="UP000488299">
    <property type="component" value="Unassembled WGS sequence"/>
</dbReference>
<dbReference type="InterPro" id="IPR000683">
    <property type="entry name" value="Gfo/Idh/MocA-like_OxRdtase_N"/>
</dbReference>
<evidence type="ECO:0000313" key="3">
    <source>
        <dbReference type="EMBL" id="KAB7727599.1"/>
    </source>
</evidence>
<dbReference type="InterPro" id="IPR006311">
    <property type="entry name" value="TAT_signal"/>
</dbReference>
<dbReference type="InterPro" id="IPR043906">
    <property type="entry name" value="Gfo/Idh/MocA_OxRdtase_bact_C"/>
</dbReference>
<dbReference type="PANTHER" id="PTHR43818">
    <property type="entry name" value="BCDNA.GH03377"/>
    <property type="match status" value="1"/>
</dbReference>
<gene>
    <name evidence="3" type="ORF">F5984_21260</name>
</gene>
<dbReference type="Pfam" id="PF01408">
    <property type="entry name" value="GFO_IDH_MocA"/>
    <property type="match status" value="1"/>
</dbReference>
<sequence>MDQSEQSTSPSRRQFLQTGALAAASSFFIVPRHVLGKGFIAPSDKLNIAGVGIAGKGFSDTNNSFNNGANNLVALCDVDWSREQVQAQFKKHDKATRYKDFRQMLEKEAKNIDAVTVSTADHTHAVVAMAAMQLGKHVYVQKPLTHNIYEARMLTEAARKYKVVTQMGNQGASNPQQEQMVAWFDKGLLGKVHTVHLWTNRPVWPQGIPVPPPAGEVPADLDWDTWLGPAQKVGYTPAYHPFKWRGWWNFGAGALGDIGCHIMDVPFRVLRLGYPTEVEASIGSVFLKDWTPEYIPEGCPPSSHVELKFPATAKNKQDVRMTWSDGGIRPFRPEWLPEGEPMPENGENGMLMIGDKGLLVCGLYGNDPRLYTKSGQKYVGDPKPESVTKLPENGHQILWTEACKAGFNSKEHKALHSSFDFAGPLTESVLMGNLAIRSYTLRTPRANSRNFDYPGRKRLMWDGVNMKVTNFDDANQFVKREYREGWKLV</sequence>
<evidence type="ECO:0000259" key="1">
    <source>
        <dbReference type="Pfam" id="PF01408"/>
    </source>
</evidence>
<evidence type="ECO:0000313" key="4">
    <source>
        <dbReference type="Proteomes" id="UP000488299"/>
    </source>
</evidence>
<reference evidence="3 4" key="1">
    <citation type="submission" date="2019-10" db="EMBL/GenBank/DDBJ databases">
        <title>Rudanella paleaurantiibacter sp. nov., isolated from sludge.</title>
        <authorList>
            <person name="Xu S.Q."/>
        </authorList>
    </citation>
    <scope>NUCLEOTIDE SEQUENCE [LARGE SCALE GENOMIC DNA]</scope>
    <source>
        <strain evidence="3 4">HX-22-17</strain>
    </source>
</reference>
<dbReference type="InterPro" id="IPR050463">
    <property type="entry name" value="Gfo/Idh/MocA_oxidrdct_glycsds"/>
</dbReference>
<dbReference type="SUPFAM" id="SSF55347">
    <property type="entry name" value="Glyceraldehyde-3-phosphate dehydrogenase-like, C-terminal domain"/>
    <property type="match status" value="1"/>
</dbReference>
<comment type="caution">
    <text evidence="3">The sequence shown here is derived from an EMBL/GenBank/DDBJ whole genome shotgun (WGS) entry which is preliminary data.</text>
</comment>
<dbReference type="RefSeq" id="WP_152126232.1">
    <property type="nucleotide sequence ID" value="NZ_WELI01000010.1"/>
</dbReference>
<dbReference type="PROSITE" id="PS51318">
    <property type="entry name" value="TAT"/>
    <property type="match status" value="1"/>
</dbReference>
<evidence type="ECO:0000259" key="2">
    <source>
        <dbReference type="Pfam" id="PF19051"/>
    </source>
</evidence>
<proteinExistence type="predicted"/>